<organism evidence="2">
    <name type="scientific">Albugo laibachii Nc14</name>
    <dbReference type="NCBI Taxonomy" id="890382"/>
    <lineage>
        <taxon>Eukaryota</taxon>
        <taxon>Sar</taxon>
        <taxon>Stramenopiles</taxon>
        <taxon>Oomycota</taxon>
        <taxon>Peronosporomycetes</taxon>
        <taxon>Albuginales</taxon>
        <taxon>Albuginaceae</taxon>
        <taxon>Albugo</taxon>
    </lineage>
</organism>
<protein>
    <submittedName>
        <fullName evidence="2">AlNc14C30G2835 protein</fullName>
    </submittedName>
</protein>
<reference evidence="2" key="1">
    <citation type="journal article" date="2011" name="PLoS Biol.">
        <title>Gene gain and loss during evolution of obligate parasitism in the white rust pathogen of Arabidopsis thaliana.</title>
        <authorList>
            <person name="Kemen E."/>
            <person name="Gardiner A."/>
            <person name="Schultz-Larsen T."/>
            <person name="Kemen A.C."/>
            <person name="Balmuth A.L."/>
            <person name="Robert-Seilaniantz A."/>
            <person name="Bailey K."/>
            <person name="Holub E."/>
            <person name="Studholme D.J."/>
            <person name="Maclean D."/>
            <person name="Jones J.D."/>
        </authorList>
    </citation>
    <scope>NUCLEOTIDE SEQUENCE</scope>
</reference>
<dbReference type="EMBL" id="FR824075">
    <property type="protein sequence ID" value="CCA17131.1"/>
    <property type="molecule type" value="Genomic_DNA"/>
</dbReference>
<accession>F0W7N0</accession>
<dbReference type="HOGENOM" id="CLU_2150562_0_0_1"/>
<proteinExistence type="predicted"/>
<dbReference type="AlphaFoldDB" id="F0W7N0"/>
<evidence type="ECO:0000313" key="2">
    <source>
        <dbReference type="EMBL" id="CCA17131.1"/>
    </source>
</evidence>
<name>F0W7N0_9STRA</name>
<feature type="region of interest" description="Disordered" evidence="1">
    <location>
        <begin position="21"/>
        <end position="47"/>
    </location>
</feature>
<feature type="compositionally biased region" description="Basic and acidic residues" evidence="1">
    <location>
        <begin position="27"/>
        <end position="36"/>
    </location>
</feature>
<reference evidence="2" key="2">
    <citation type="submission" date="2011-02" db="EMBL/GenBank/DDBJ databases">
        <authorList>
            <person name="MacLean D."/>
        </authorList>
    </citation>
    <scope>NUCLEOTIDE SEQUENCE</scope>
</reference>
<sequence length="112" mass="12418">MIHKLGMPLIVLHHHAVGSPNTLSVSRKHDLGDPYDKASTSSSWSSDTCAKQQCELKKTKDRDLSSDSPTYTRLSYKCEGDTIRFIAFGNARLPGFAETLENRVTFLSTTSI</sequence>
<evidence type="ECO:0000256" key="1">
    <source>
        <dbReference type="SAM" id="MobiDB-lite"/>
    </source>
</evidence>
<gene>
    <name evidence="2" type="primary">AlNc14C30G2835</name>
    <name evidence="2" type="ORF">ALNC14_032740</name>
</gene>